<gene>
    <name evidence="2" type="ORF">GCM10012282_07500</name>
</gene>
<protein>
    <recommendedName>
        <fullName evidence="1">OAA-family lectin sugar binding domain-containing protein</fullName>
    </recommendedName>
</protein>
<evidence type="ECO:0000313" key="3">
    <source>
        <dbReference type="Proteomes" id="UP000625682"/>
    </source>
</evidence>
<feature type="domain" description="OAA-family lectin sugar binding" evidence="1">
    <location>
        <begin position="32"/>
        <end position="104"/>
    </location>
</feature>
<dbReference type="Proteomes" id="UP000625682">
    <property type="component" value="Unassembled WGS sequence"/>
</dbReference>
<organism evidence="2 3">
    <name type="scientific">Streptomyces lacrimifluminis</name>
    <dbReference type="NCBI Taxonomy" id="1500077"/>
    <lineage>
        <taxon>Bacteria</taxon>
        <taxon>Bacillati</taxon>
        <taxon>Actinomycetota</taxon>
        <taxon>Actinomycetes</taxon>
        <taxon>Kitasatosporales</taxon>
        <taxon>Streptomycetaceae</taxon>
        <taxon>Streptomyces</taxon>
    </lineage>
</organism>
<reference evidence="2" key="1">
    <citation type="journal article" date="2014" name="Int. J. Syst. Evol. Microbiol.">
        <title>Complete genome sequence of Corynebacterium casei LMG S-19264T (=DSM 44701T), isolated from a smear-ripened cheese.</title>
        <authorList>
            <consortium name="US DOE Joint Genome Institute (JGI-PGF)"/>
            <person name="Walter F."/>
            <person name="Albersmeier A."/>
            <person name="Kalinowski J."/>
            <person name="Ruckert C."/>
        </authorList>
    </citation>
    <scope>NUCLEOTIDE SEQUENCE</scope>
    <source>
        <strain evidence="2">CGMCC 4.7272</strain>
    </source>
</reference>
<proteinExistence type="predicted"/>
<evidence type="ECO:0000259" key="1">
    <source>
        <dbReference type="Pfam" id="PF17882"/>
    </source>
</evidence>
<dbReference type="RefSeq" id="WP_189145792.1">
    <property type="nucleotide sequence ID" value="NZ_BAABER010000006.1"/>
</dbReference>
<comment type="caution">
    <text evidence="2">The sequence shown here is derived from an EMBL/GenBank/DDBJ whole genome shotgun (WGS) entry which is preliminary data.</text>
</comment>
<dbReference type="Pfam" id="PF17882">
    <property type="entry name" value="SBD"/>
    <property type="match status" value="1"/>
</dbReference>
<keyword evidence="3" id="KW-1185">Reference proteome</keyword>
<accession>A0A917KJE6</accession>
<dbReference type="InterPro" id="IPR040964">
    <property type="entry name" value="SBD"/>
</dbReference>
<sequence>MLYRITLDSVHDRGCSERALDAEAGKPFVFSFSSERRVLDSASWESAPRLRFHVDRGEQTLPSQLSWRGADGAEATVSFASGMSGFYGSYRAADGAIGEFRGSLTERLAFSEGPADMPVLRFRTEEGWGGSWHASSELRLLSTTTAHPWSA</sequence>
<dbReference type="EMBL" id="BMMU01000002">
    <property type="protein sequence ID" value="GGJ13677.1"/>
    <property type="molecule type" value="Genomic_DNA"/>
</dbReference>
<evidence type="ECO:0000313" key="2">
    <source>
        <dbReference type="EMBL" id="GGJ13677.1"/>
    </source>
</evidence>
<dbReference type="AlphaFoldDB" id="A0A917KJE6"/>
<name>A0A917KJE6_9ACTN</name>
<reference evidence="2" key="2">
    <citation type="submission" date="2020-09" db="EMBL/GenBank/DDBJ databases">
        <authorList>
            <person name="Sun Q."/>
            <person name="Zhou Y."/>
        </authorList>
    </citation>
    <scope>NUCLEOTIDE SEQUENCE</scope>
    <source>
        <strain evidence="2">CGMCC 4.7272</strain>
    </source>
</reference>